<keyword evidence="2" id="KW-1185">Reference proteome</keyword>
<sequence>MASSVTKTINIQASPERVWEFLNDLANWPQWAIHNVFSATPGENGYWNMEGPRGMQHVKMLSNKEFGILDQEFNDPVEGNWLVPCRVVAGSEGAHFMMTFTKPAAMPDEPFYKAVELIEQEMGKLKELLESTPG</sequence>
<dbReference type="RefSeq" id="WP_245126277.1">
    <property type="nucleotide sequence ID" value="NZ_CP095063.1"/>
</dbReference>
<dbReference type="Proteomes" id="UP000830401">
    <property type="component" value="Plasmid unnamed2"/>
</dbReference>
<evidence type="ECO:0000313" key="2">
    <source>
        <dbReference type="Proteomes" id="UP000830401"/>
    </source>
</evidence>
<gene>
    <name evidence="1" type="ORF">MUN86_25075</name>
</gene>
<accession>A0ABY4GCZ4</accession>
<reference evidence="1" key="1">
    <citation type="submission" date="2022-04" db="EMBL/GenBank/DDBJ databases">
        <title>Hymenobacter sp. isolated from the air.</title>
        <authorList>
            <person name="Won M."/>
            <person name="Lee C.-M."/>
            <person name="Woen H.-Y."/>
            <person name="Kwon S.-W."/>
        </authorList>
    </citation>
    <scope>NUCLEOTIDE SEQUENCE</scope>
    <source>
        <strain evidence="1">5420S-77</strain>
        <plasmid evidence="1">unnamed2</plasmid>
    </source>
</reference>
<geneLocation type="plasmid" evidence="1 2">
    <name>unnamed2</name>
</geneLocation>
<evidence type="ECO:0000313" key="1">
    <source>
        <dbReference type="EMBL" id="UOQ68759.1"/>
    </source>
</evidence>
<protein>
    <submittedName>
        <fullName evidence="1">SRPBCC family protein</fullName>
    </submittedName>
</protein>
<dbReference type="SUPFAM" id="SSF55961">
    <property type="entry name" value="Bet v1-like"/>
    <property type="match status" value="1"/>
</dbReference>
<dbReference type="InterPro" id="IPR019587">
    <property type="entry name" value="Polyketide_cyclase/dehydratase"/>
</dbReference>
<dbReference type="Pfam" id="PF10604">
    <property type="entry name" value="Polyketide_cyc2"/>
    <property type="match status" value="1"/>
</dbReference>
<dbReference type="InterPro" id="IPR023393">
    <property type="entry name" value="START-like_dom_sf"/>
</dbReference>
<keyword evidence="1" id="KW-0614">Plasmid</keyword>
<dbReference type="EMBL" id="CP095063">
    <property type="protein sequence ID" value="UOQ68759.1"/>
    <property type="molecule type" value="Genomic_DNA"/>
</dbReference>
<proteinExistence type="predicted"/>
<organism evidence="1 2">
    <name type="scientific">Hymenobacter volaticus</name>
    <dbReference type="NCBI Taxonomy" id="2932254"/>
    <lineage>
        <taxon>Bacteria</taxon>
        <taxon>Pseudomonadati</taxon>
        <taxon>Bacteroidota</taxon>
        <taxon>Cytophagia</taxon>
        <taxon>Cytophagales</taxon>
        <taxon>Hymenobacteraceae</taxon>
        <taxon>Hymenobacter</taxon>
    </lineage>
</organism>
<dbReference type="Gene3D" id="3.30.530.20">
    <property type="match status" value="1"/>
</dbReference>
<name>A0ABY4GCZ4_9BACT</name>